<organism evidence="1 2">
    <name type="scientific">Dendrobium thyrsiflorum</name>
    <name type="common">Pinecone-like raceme dendrobium</name>
    <name type="synonym">Orchid</name>
    <dbReference type="NCBI Taxonomy" id="117978"/>
    <lineage>
        <taxon>Eukaryota</taxon>
        <taxon>Viridiplantae</taxon>
        <taxon>Streptophyta</taxon>
        <taxon>Embryophyta</taxon>
        <taxon>Tracheophyta</taxon>
        <taxon>Spermatophyta</taxon>
        <taxon>Magnoliopsida</taxon>
        <taxon>Liliopsida</taxon>
        <taxon>Asparagales</taxon>
        <taxon>Orchidaceae</taxon>
        <taxon>Epidendroideae</taxon>
        <taxon>Malaxideae</taxon>
        <taxon>Dendrobiinae</taxon>
        <taxon>Dendrobium</taxon>
    </lineage>
</organism>
<dbReference type="Proteomes" id="UP001552299">
    <property type="component" value="Unassembled WGS sequence"/>
</dbReference>
<evidence type="ECO:0008006" key="3">
    <source>
        <dbReference type="Google" id="ProtNLM"/>
    </source>
</evidence>
<dbReference type="EMBL" id="JANQDX010000006">
    <property type="protein sequence ID" value="KAL0922344.1"/>
    <property type="molecule type" value="Genomic_DNA"/>
</dbReference>
<dbReference type="PANTHER" id="PTHR47481">
    <property type="match status" value="1"/>
</dbReference>
<evidence type="ECO:0000313" key="1">
    <source>
        <dbReference type="EMBL" id="KAL0922344.1"/>
    </source>
</evidence>
<comment type="caution">
    <text evidence="1">The sequence shown here is derived from an EMBL/GenBank/DDBJ whole genome shotgun (WGS) entry which is preliminary data.</text>
</comment>
<reference evidence="1 2" key="1">
    <citation type="journal article" date="2024" name="Plant Biotechnol. J.">
        <title>Dendrobium thyrsiflorum genome and its molecular insights into genes involved in important horticultural traits.</title>
        <authorList>
            <person name="Chen B."/>
            <person name="Wang J.Y."/>
            <person name="Zheng P.J."/>
            <person name="Li K.L."/>
            <person name="Liang Y.M."/>
            <person name="Chen X.F."/>
            <person name="Zhang C."/>
            <person name="Zhao X."/>
            <person name="He X."/>
            <person name="Zhang G.Q."/>
            <person name="Liu Z.J."/>
            <person name="Xu Q."/>
        </authorList>
    </citation>
    <scope>NUCLEOTIDE SEQUENCE [LARGE SCALE GENOMIC DNA]</scope>
    <source>
        <strain evidence="1">GZMU011</strain>
    </source>
</reference>
<gene>
    <name evidence="1" type="ORF">M5K25_006322</name>
</gene>
<proteinExistence type="predicted"/>
<keyword evidence="2" id="KW-1185">Reference proteome</keyword>
<accession>A0ABD0VB94</accession>
<evidence type="ECO:0000313" key="2">
    <source>
        <dbReference type="Proteomes" id="UP001552299"/>
    </source>
</evidence>
<protein>
    <recommendedName>
        <fullName evidence="3">Retrovirus-related Pol polyprotein from transposon TNT 1-94</fullName>
    </recommendedName>
</protein>
<dbReference type="AlphaFoldDB" id="A0ABD0VB94"/>
<sequence length="93" mass="10649">MDMNLIAAVCSMITPTILPYILNLDSCRDIWLTIERLLQASNRSRIIQLKNEIHNVSLKHLSMIQYLTTIKTLVDNIITVGSMSIQKIYFSIP</sequence>
<dbReference type="PANTHER" id="PTHR47481:SF31">
    <property type="entry name" value="OS01G0873500 PROTEIN"/>
    <property type="match status" value="1"/>
</dbReference>
<name>A0ABD0VB94_DENTH</name>